<reference evidence="3" key="1">
    <citation type="submission" date="2025-08" db="UniProtKB">
        <authorList>
            <consortium name="RefSeq"/>
        </authorList>
    </citation>
    <scope>IDENTIFICATION</scope>
    <source>
        <tissue evidence="3">Whole sample</tissue>
    </source>
</reference>
<dbReference type="KEGG" id="cvn:111138408"/>
<dbReference type="RefSeq" id="XP_022346066.1">
    <property type="nucleotide sequence ID" value="XM_022490358.1"/>
</dbReference>
<dbReference type="AlphaFoldDB" id="A0A8B8F1F9"/>
<feature type="signal peptide" evidence="1">
    <location>
        <begin position="1"/>
        <end position="20"/>
    </location>
</feature>
<sequence>MPSFVLLLTFAALSASFCHGAVLLSGLNYNPHPPRPDPKGGCEYLGKYYEPGVISEDKDGDCQTVVTCMEGGGVMVGDSMGCMGDVYKVLTTPGLEVDENGDDSAEVTTLPPLYT</sequence>
<evidence type="ECO:0000256" key="1">
    <source>
        <dbReference type="SAM" id="SignalP"/>
    </source>
</evidence>
<feature type="chain" id="PRO_5034646149" evidence="1">
    <location>
        <begin position="21"/>
        <end position="115"/>
    </location>
</feature>
<protein>
    <submittedName>
        <fullName evidence="3">Uncharacterized protein LOC111138408</fullName>
    </submittedName>
</protein>
<organism evidence="2 3">
    <name type="scientific">Crassostrea virginica</name>
    <name type="common">Eastern oyster</name>
    <dbReference type="NCBI Taxonomy" id="6565"/>
    <lineage>
        <taxon>Eukaryota</taxon>
        <taxon>Metazoa</taxon>
        <taxon>Spiralia</taxon>
        <taxon>Lophotrochozoa</taxon>
        <taxon>Mollusca</taxon>
        <taxon>Bivalvia</taxon>
        <taxon>Autobranchia</taxon>
        <taxon>Pteriomorphia</taxon>
        <taxon>Ostreida</taxon>
        <taxon>Ostreoidea</taxon>
        <taxon>Ostreidae</taxon>
        <taxon>Crassostrea</taxon>
    </lineage>
</organism>
<dbReference type="Proteomes" id="UP000694844">
    <property type="component" value="Chromosome 5"/>
</dbReference>
<keyword evidence="2" id="KW-1185">Reference proteome</keyword>
<evidence type="ECO:0000313" key="3">
    <source>
        <dbReference type="RefSeq" id="XP_022346066.1"/>
    </source>
</evidence>
<dbReference type="GeneID" id="111138408"/>
<dbReference type="OrthoDB" id="10518076at2759"/>
<name>A0A8B8F1F9_CRAVI</name>
<keyword evidence="1" id="KW-0732">Signal</keyword>
<proteinExistence type="predicted"/>
<evidence type="ECO:0000313" key="2">
    <source>
        <dbReference type="Proteomes" id="UP000694844"/>
    </source>
</evidence>
<gene>
    <name evidence="3" type="primary">LOC111138408</name>
</gene>
<accession>A0A8B8F1F9</accession>